<sequence>MRFLPILTTFLAISQGCISSIDDESEERQVLELRAENSAIFIDKPFVDVYLKTFGYLKDVPESVEVSEVEQLKNQKEKFGVALKSFQEFMGIPSSGKVDSATQTLITKKRCSNKDQSNPSDSAPIWDKLSLKFNISKYPTNLKQKDFEELLQQAFSAWETVIPVDFISVDDAKDADIIFRFENPNDFLQVDQTHLSVGGAFESGQKAKIWISDSEAWDSDSQNAATKTDLFNVLVHEIGHILGLQHSQDSESTMYPIFERNPDERPRVTSNDVEKLRNLYGVGDETGSTVGTVEEANENCPKTVDSVTQATNGDFLLFKGDRVWQAVNNSIIAPSTETFQIFPGGPSYVNASATVGQSIILVSDREIYAFVQNEHEAFVLAPDYPKVLHSRVLFYPESAFPLANGSLILISGNVFATYDLDQNVPTMLNDKTVYFPNLPDDLRGGIPGSDYVYLMFTSDSVKLYDFSLQQIVDTKPLTEYFICDL</sequence>
<reference evidence="2" key="1">
    <citation type="submission" date="2022-11" db="UniProtKB">
        <authorList>
            <consortium name="WormBaseParasite"/>
        </authorList>
    </citation>
    <scope>IDENTIFICATION</scope>
</reference>
<dbReference type="WBParaSite" id="JU765_v2.g4128.t2">
    <property type="protein sequence ID" value="JU765_v2.g4128.t2"/>
    <property type="gene ID" value="JU765_v2.g4128"/>
</dbReference>
<accession>A0AC34R758</accession>
<dbReference type="Proteomes" id="UP000887576">
    <property type="component" value="Unplaced"/>
</dbReference>
<evidence type="ECO:0000313" key="2">
    <source>
        <dbReference type="WBParaSite" id="JU765_v2.g4128.t2"/>
    </source>
</evidence>
<name>A0AC34R758_9BILA</name>
<proteinExistence type="predicted"/>
<evidence type="ECO:0000313" key="1">
    <source>
        <dbReference type="Proteomes" id="UP000887576"/>
    </source>
</evidence>
<organism evidence="1 2">
    <name type="scientific">Panagrolaimus sp. JU765</name>
    <dbReference type="NCBI Taxonomy" id="591449"/>
    <lineage>
        <taxon>Eukaryota</taxon>
        <taxon>Metazoa</taxon>
        <taxon>Ecdysozoa</taxon>
        <taxon>Nematoda</taxon>
        <taxon>Chromadorea</taxon>
        <taxon>Rhabditida</taxon>
        <taxon>Tylenchina</taxon>
        <taxon>Panagrolaimomorpha</taxon>
        <taxon>Panagrolaimoidea</taxon>
        <taxon>Panagrolaimidae</taxon>
        <taxon>Panagrolaimus</taxon>
    </lineage>
</organism>
<protein>
    <submittedName>
        <fullName evidence="2">Peptidase metallopeptidase domain-containing protein</fullName>
    </submittedName>
</protein>